<sequence length="377" mass="43080">MSKTVSECDRIFESIWPCVTERLNEELMILFGCAKGDECIKDINSKNIVLIPKINSPNNMSQIRSISLCNVIYKIVSKVLVNRFKKVLNLCIDENQGAFMPGRQITNNILVACEILHSFKKKEGSIGSFALKLDMSKAYDRVEWSFIEQMLQRMGFCNDWINLIMRCVTTISYSVMLNEGFSKLITRAKGEGLIKGAKLGKSGLAIKHLFFANDNILFGKETEERARAMKEVVSYYEKVSGQLINFDKSLIYFSSNTGIDNQEQVRRFFGVKIANNPKKYLGLQTMVGRRKRHIFGGVTQLQTRAHIGPIGQLCEQRNRNENPNSLFAQVMKAKYYPIDEFLNAKLGSYPLYTWLSIWNARTLLERGLGWKLGMMLL</sequence>
<keyword evidence="2" id="KW-0548">Nucleotidyltransferase</keyword>
<accession>A0A5B6VCV4</accession>
<reference evidence="3" key="1">
    <citation type="journal article" date="2019" name="Plant Biotechnol. J.">
        <title>Genome sequencing of the Australian wild diploid species Gossypium australe highlights disease resistance and delayed gland morphogenesis.</title>
        <authorList>
            <person name="Cai Y."/>
            <person name="Cai X."/>
            <person name="Wang Q."/>
            <person name="Wang P."/>
            <person name="Zhang Y."/>
            <person name="Cai C."/>
            <person name="Xu Y."/>
            <person name="Wang K."/>
            <person name="Zhou Z."/>
            <person name="Wang C."/>
            <person name="Geng S."/>
            <person name="Li B."/>
            <person name="Dong Q."/>
            <person name="Hou Y."/>
            <person name="Wang H."/>
            <person name="Ai P."/>
            <person name="Liu Z."/>
            <person name="Yi F."/>
            <person name="Sun M."/>
            <person name="An G."/>
            <person name="Cheng J."/>
            <person name="Zhang Y."/>
            <person name="Shi Q."/>
            <person name="Xie Y."/>
            <person name="Shi X."/>
            <person name="Chang Y."/>
            <person name="Huang F."/>
            <person name="Chen Y."/>
            <person name="Hong S."/>
            <person name="Mi L."/>
            <person name="Sun Q."/>
            <person name="Zhang L."/>
            <person name="Zhou B."/>
            <person name="Peng R."/>
            <person name="Zhang X."/>
            <person name="Liu F."/>
        </authorList>
    </citation>
    <scope>NUCLEOTIDE SEQUENCE [LARGE SCALE GENOMIC DNA]</scope>
    <source>
        <strain evidence="3">cv. PA1801</strain>
    </source>
</reference>
<protein>
    <submittedName>
        <fullName evidence="2">Reverse transcriptase</fullName>
    </submittedName>
</protein>
<feature type="domain" description="Reverse transcriptase" evidence="1">
    <location>
        <begin position="55"/>
        <end position="282"/>
    </location>
</feature>
<dbReference type="AlphaFoldDB" id="A0A5B6VCV4"/>
<dbReference type="InterPro" id="IPR043502">
    <property type="entry name" value="DNA/RNA_pol_sf"/>
</dbReference>
<dbReference type="InterPro" id="IPR000477">
    <property type="entry name" value="RT_dom"/>
</dbReference>
<dbReference type="Pfam" id="PF00078">
    <property type="entry name" value="RVT_1"/>
    <property type="match status" value="1"/>
</dbReference>
<keyword evidence="2" id="KW-0695">RNA-directed DNA polymerase</keyword>
<dbReference type="GO" id="GO:0003964">
    <property type="term" value="F:RNA-directed DNA polymerase activity"/>
    <property type="evidence" value="ECO:0007669"/>
    <property type="project" value="UniProtKB-KW"/>
</dbReference>
<organism evidence="2 3">
    <name type="scientific">Gossypium australe</name>
    <dbReference type="NCBI Taxonomy" id="47621"/>
    <lineage>
        <taxon>Eukaryota</taxon>
        <taxon>Viridiplantae</taxon>
        <taxon>Streptophyta</taxon>
        <taxon>Embryophyta</taxon>
        <taxon>Tracheophyta</taxon>
        <taxon>Spermatophyta</taxon>
        <taxon>Magnoliopsida</taxon>
        <taxon>eudicotyledons</taxon>
        <taxon>Gunneridae</taxon>
        <taxon>Pentapetalae</taxon>
        <taxon>rosids</taxon>
        <taxon>malvids</taxon>
        <taxon>Malvales</taxon>
        <taxon>Malvaceae</taxon>
        <taxon>Malvoideae</taxon>
        <taxon>Gossypium</taxon>
    </lineage>
</organism>
<dbReference type="Proteomes" id="UP000325315">
    <property type="component" value="Unassembled WGS sequence"/>
</dbReference>
<evidence type="ECO:0000259" key="1">
    <source>
        <dbReference type="Pfam" id="PF00078"/>
    </source>
</evidence>
<dbReference type="SUPFAM" id="SSF56672">
    <property type="entry name" value="DNA/RNA polymerases"/>
    <property type="match status" value="1"/>
</dbReference>
<dbReference type="OrthoDB" id="784000at2759"/>
<keyword evidence="3" id="KW-1185">Reference proteome</keyword>
<dbReference type="EMBL" id="SMMG02000007">
    <property type="protein sequence ID" value="KAA3467019.1"/>
    <property type="molecule type" value="Genomic_DNA"/>
</dbReference>
<evidence type="ECO:0000313" key="2">
    <source>
        <dbReference type="EMBL" id="KAA3467019.1"/>
    </source>
</evidence>
<keyword evidence="2" id="KW-0808">Transferase</keyword>
<evidence type="ECO:0000313" key="3">
    <source>
        <dbReference type="Proteomes" id="UP000325315"/>
    </source>
</evidence>
<proteinExistence type="predicted"/>
<gene>
    <name evidence="2" type="ORF">EPI10_002068</name>
</gene>
<dbReference type="InterPro" id="IPR052343">
    <property type="entry name" value="Retrotransposon-Effector_Assoc"/>
</dbReference>
<dbReference type="CDD" id="cd01650">
    <property type="entry name" value="RT_nLTR_like"/>
    <property type="match status" value="1"/>
</dbReference>
<comment type="caution">
    <text evidence="2">The sequence shown here is derived from an EMBL/GenBank/DDBJ whole genome shotgun (WGS) entry which is preliminary data.</text>
</comment>
<dbReference type="PANTHER" id="PTHR46890:SF48">
    <property type="entry name" value="RNA-DIRECTED DNA POLYMERASE"/>
    <property type="match status" value="1"/>
</dbReference>
<dbReference type="PANTHER" id="PTHR46890">
    <property type="entry name" value="NON-LTR RETROLELEMENT REVERSE TRANSCRIPTASE-LIKE PROTEIN-RELATED"/>
    <property type="match status" value="1"/>
</dbReference>
<name>A0A5B6VCV4_9ROSI</name>